<feature type="region of interest" description="Disordered" evidence="1">
    <location>
        <begin position="372"/>
        <end position="428"/>
    </location>
</feature>
<feature type="region of interest" description="Disordered" evidence="1">
    <location>
        <begin position="446"/>
        <end position="481"/>
    </location>
</feature>
<sequence length="481" mass="51794">MHITLSTPLPPSPRTESRALPGAAQRLDTRNAQHYGRAHFDEIGDIYLAQAYSQSDRQIRLIEMFKLLATTGTGRAILADLRALSGQGVRIAIGPRDDFDAASTHVPILGVSTTVDGAVLWDCKLAEQGLGTLHPEPDTYKSLIWELAQLRNLAAERAWPGIPPLRSKDVEPAFMAELAIETAPAFAASRFCPAFPVWRTDADSTYLPEWKRGATCFDTLDMLMPAWLTDGGKAVREDVIVVLRQLQETVLGRRLLTDFWVYGRSRVMLLIHHSASGKDGVHKVGGNTPVWCFNKTALAGQAQSKELTDREARASGAFAELLVARCGLAAKVGVLHQAADLREAQKQFEAELVEARQRPPTPAAIRGLADPAAGAAPAVPPQRPRGLGVPVPDQPTAQVPAPAPQQGWAAGQEDITRSPGAQAAASRDSRIAHWLQESARAFARSFGDRAASPARSLPGRSGVPNVYTRGPARSTSRGPGL</sequence>
<dbReference type="AlphaFoldDB" id="A0A193FTR0"/>
<dbReference type="STRING" id="463025.BAU08_02995"/>
<dbReference type="EMBL" id="CP016171">
    <property type="protein sequence ID" value="ANN70434.1"/>
    <property type="molecule type" value="Genomic_DNA"/>
</dbReference>
<dbReference type="RefSeq" id="WP_066668039.1">
    <property type="nucleotide sequence ID" value="NZ_CP016171.1"/>
</dbReference>
<evidence type="ECO:0000313" key="2">
    <source>
        <dbReference type="EMBL" id="ANN70434.1"/>
    </source>
</evidence>
<name>A0A193FTR0_9BORD</name>
<reference evidence="2 3" key="1">
    <citation type="submission" date="2016-06" db="EMBL/GenBank/DDBJ databases">
        <title>Complete genome sequences of Bordetella bronchialis and Bordetella flabilis.</title>
        <authorList>
            <person name="LiPuma J.J."/>
            <person name="Spilker T."/>
        </authorList>
    </citation>
    <scope>NUCLEOTIDE SEQUENCE [LARGE SCALE GENOMIC DNA]</scope>
    <source>
        <strain evidence="2 3">AU17976</strain>
    </source>
</reference>
<organism evidence="2 3">
    <name type="scientific">Bordetella bronchialis</name>
    <dbReference type="NCBI Taxonomy" id="463025"/>
    <lineage>
        <taxon>Bacteria</taxon>
        <taxon>Pseudomonadati</taxon>
        <taxon>Pseudomonadota</taxon>
        <taxon>Betaproteobacteria</taxon>
        <taxon>Burkholderiales</taxon>
        <taxon>Alcaligenaceae</taxon>
        <taxon>Bordetella</taxon>
    </lineage>
</organism>
<gene>
    <name evidence="2" type="ORF">BAU08_02995</name>
</gene>
<feature type="compositionally biased region" description="Low complexity" evidence="1">
    <location>
        <begin position="384"/>
        <end position="412"/>
    </location>
</feature>
<evidence type="ECO:0000256" key="1">
    <source>
        <dbReference type="SAM" id="MobiDB-lite"/>
    </source>
</evidence>
<proteinExistence type="predicted"/>
<feature type="region of interest" description="Disordered" evidence="1">
    <location>
        <begin position="1"/>
        <end position="22"/>
    </location>
</feature>
<protein>
    <submittedName>
        <fullName evidence="2">Uncharacterized protein</fullName>
    </submittedName>
</protein>
<dbReference type="Proteomes" id="UP000092213">
    <property type="component" value="Chromosome"/>
</dbReference>
<evidence type="ECO:0000313" key="3">
    <source>
        <dbReference type="Proteomes" id="UP000092213"/>
    </source>
</evidence>
<accession>A0A193FTR0</accession>